<keyword evidence="4" id="KW-1185">Reference proteome</keyword>
<dbReference type="Proteomes" id="UP001600888">
    <property type="component" value="Unassembled WGS sequence"/>
</dbReference>
<dbReference type="PANTHER" id="PTHR39477">
    <property type="entry name" value="CHROMOSOME 8, WHOLE GENOME SHOTGUN SEQUENCE"/>
    <property type="match status" value="1"/>
</dbReference>
<organism evidence="3 4">
    <name type="scientific">Diaporthe vaccinii</name>
    <dbReference type="NCBI Taxonomy" id="105482"/>
    <lineage>
        <taxon>Eukaryota</taxon>
        <taxon>Fungi</taxon>
        <taxon>Dikarya</taxon>
        <taxon>Ascomycota</taxon>
        <taxon>Pezizomycotina</taxon>
        <taxon>Sordariomycetes</taxon>
        <taxon>Sordariomycetidae</taxon>
        <taxon>Diaporthales</taxon>
        <taxon>Diaporthaceae</taxon>
        <taxon>Diaporthe</taxon>
        <taxon>Diaporthe eres species complex</taxon>
    </lineage>
</organism>
<feature type="compositionally biased region" description="Gly residues" evidence="1">
    <location>
        <begin position="219"/>
        <end position="230"/>
    </location>
</feature>
<proteinExistence type="predicted"/>
<evidence type="ECO:0000259" key="2">
    <source>
        <dbReference type="Pfam" id="PF24845"/>
    </source>
</evidence>
<feature type="compositionally biased region" description="Gly residues" evidence="1">
    <location>
        <begin position="10"/>
        <end position="24"/>
    </location>
</feature>
<feature type="domain" description="DUF7721" evidence="2">
    <location>
        <begin position="105"/>
        <end position="161"/>
    </location>
</feature>
<feature type="compositionally biased region" description="Low complexity" evidence="1">
    <location>
        <begin position="231"/>
        <end position="240"/>
    </location>
</feature>
<name>A0ABR4FB39_9PEZI</name>
<dbReference type="EMBL" id="JBAWTH010000005">
    <property type="protein sequence ID" value="KAL2291917.1"/>
    <property type="molecule type" value="Genomic_DNA"/>
</dbReference>
<evidence type="ECO:0000313" key="3">
    <source>
        <dbReference type="EMBL" id="KAL2291917.1"/>
    </source>
</evidence>
<reference evidence="3 4" key="1">
    <citation type="submission" date="2024-03" db="EMBL/GenBank/DDBJ databases">
        <title>A high-quality draft genome sequence of Diaporthe vaccinii, a causative agent of upright dieback and viscid rot disease in cranberry plants.</title>
        <authorList>
            <person name="Sarrasin M."/>
            <person name="Lang B.F."/>
            <person name="Burger G."/>
        </authorList>
    </citation>
    <scope>NUCLEOTIDE SEQUENCE [LARGE SCALE GENOMIC DNA]</scope>
    <source>
        <strain evidence="3 4">IS7</strain>
    </source>
</reference>
<sequence>MSDQPEFGSGSYGGSGGAGGGLPPRGGQVPFDDDDDDFTGAAEHATRNAGGSGGDLFSSVIGNFLGKKNQLANEEVDEQGMHPSMPESVHIQGKTTYTKEGGGIMRMIRDTTADTQTPIKTAAVNQHKKLYGGEDDGSTQHDSSSMGNAAALQALKMFTGGDSNAGSSKSEFIGLAMAEASKLFEQQSAAGKVSSDTSKESAVQQAGEMALKMYLKSKTGGGESGGGGSSGLLSLASKFM</sequence>
<dbReference type="InterPro" id="IPR056138">
    <property type="entry name" value="DUF7721"/>
</dbReference>
<dbReference type="PANTHER" id="PTHR39477:SF1">
    <property type="entry name" value="BETA-FLANKING PROTEIN"/>
    <property type="match status" value="1"/>
</dbReference>
<feature type="region of interest" description="Disordered" evidence="1">
    <location>
        <begin position="217"/>
        <end position="240"/>
    </location>
</feature>
<dbReference type="Pfam" id="PF24845">
    <property type="entry name" value="DUF7721"/>
    <property type="match status" value="2"/>
</dbReference>
<feature type="region of interest" description="Disordered" evidence="1">
    <location>
        <begin position="1"/>
        <end position="53"/>
    </location>
</feature>
<gene>
    <name evidence="3" type="ORF">FJTKL_12066</name>
</gene>
<evidence type="ECO:0000256" key="1">
    <source>
        <dbReference type="SAM" id="MobiDB-lite"/>
    </source>
</evidence>
<feature type="domain" description="DUF7721" evidence="2">
    <location>
        <begin position="37"/>
        <end position="82"/>
    </location>
</feature>
<protein>
    <recommendedName>
        <fullName evidence="2">DUF7721 domain-containing protein</fullName>
    </recommendedName>
</protein>
<evidence type="ECO:0000313" key="4">
    <source>
        <dbReference type="Proteomes" id="UP001600888"/>
    </source>
</evidence>
<comment type="caution">
    <text evidence="3">The sequence shown here is derived from an EMBL/GenBank/DDBJ whole genome shotgun (WGS) entry which is preliminary data.</text>
</comment>
<accession>A0ABR4FB39</accession>